<organism evidence="2 3">
    <name type="scientific">Gloeobacter kilaueensis (strain ATCC BAA-2537 / CCAP 1431/1 / ULC 316 / JS1)</name>
    <dbReference type="NCBI Taxonomy" id="1183438"/>
    <lineage>
        <taxon>Bacteria</taxon>
        <taxon>Bacillati</taxon>
        <taxon>Cyanobacteriota</taxon>
        <taxon>Cyanophyceae</taxon>
        <taxon>Gloeobacterales</taxon>
        <taxon>Gloeobacteraceae</taxon>
        <taxon>Gloeobacter</taxon>
    </lineage>
</organism>
<dbReference type="EMBL" id="CP003587">
    <property type="protein sequence ID" value="AGY59068.1"/>
    <property type="molecule type" value="Genomic_DNA"/>
</dbReference>
<protein>
    <submittedName>
        <fullName evidence="2">Beta-fructosidases (Levanase/invertase)</fullName>
    </submittedName>
</protein>
<dbReference type="PANTHER" id="PTHR36009:SF3">
    <property type="entry name" value="TRANSMEMBRANE PROTEIN"/>
    <property type="match status" value="1"/>
</dbReference>
<proteinExistence type="predicted"/>
<feature type="transmembrane region" description="Helical" evidence="1">
    <location>
        <begin position="190"/>
        <end position="210"/>
    </location>
</feature>
<keyword evidence="3" id="KW-1185">Reference proteome</keyword>
<dbReference type="Proteomes" id="UP000017396">
    <property type="component" value="Chromosome"/>
</dbReference>
<feature type="transmembrane region" description="Helical" evidence="1">
    <location>
        <begin position="159"/>
        <end position="178"/>
    </location>
</feature>
<dbReference type="OrthoDB" id="482433at2"/>
<dbReference type="KEGG" id="glj:GKIL_2822"/>
<dbReference type="eggNOG" id="ENOG502Z8HF">
    <property type="taxonomic scope" value="Bacteria"/>
</dbReference>
<dbReference type="AlphaFoldDB" id="U5QJK5"/>
<evidence type="ECO:0000256" key="1">
    <source>
        <dbReference type="SAM" id="Phobius"/>
    </source>
</evidence>
<feature type="transmembrane region" description="Helical" evidence="1">
    <location>
        <begin position="48"/>
        <end position="68"/>
    </location>
</feature>
<keyword evidence="1" id="KW-1133">Transmembrane helix</keyword>
<feature type="transmembrane region" description="Helical" evidence="1">
    <location>
        <begin position="6"/>
        <end position="27"/>
    </location>
</feature>
<reference evidence="2 3" key="1">
    <citation type="journal article" date="2013" name="PLoS ONE">
        <title>Cultivation and Complete Genome Sequencing of Gloeobacter kilaueensis sp. nov., from a Lava Cave in Kilauea Caldera, Hawai'i.</title>
        <authorList>
            <person name="Saw J.H."/>
            <person name="Schatz M."/>
            <person name="Brown M.V."/>
            <person name="Kunkel D.D."/>
            <person name="Foster J.S."/>
            <person name="Shick H."/>
            <person name="Christensen S."/>
            <person name="Hou S."/>
            <person name="Wan X."/>
            <person name="Donachie S.P."/>
        </authorList>
    </citation>
    <scope>NUCLEOTIDE SEQUENCE [LARGE SCALE GENOMIC DNA]</scope>
    <source>
        <strain evidence="3">JS</strain>
    </source>
</reference>
<accession>U5QJK5</accession>
<dbReference type="RefSeq" id="WP_023174287.1">
    <property type="nucleotide sequence ID" value="NC_022600.1"/>
</dbReference>
<feature type="transmembrane region" description="Helical" evidence="1">
    <location>
        <begin position="121"/>
        <end position="139"/>
    </location>
</feature>
<dbReference type="PANTHER" id="PTHR36009">
    <property type="match status" value="1"/>
</dbReference>
<feature type="transmembrane region" description="Helical" evidence="1">
    <location>
        <begin position="80"/>
        <end position="101"/>
    </location>
</feature>
<keyword evidence="1" id="KW-0472">Membrane</keyword>
<name>U5QJK5_GLOK1</name>
<sequence length="221" mass="24791">MPTFVVRLLLGLVWIAFGIYAFFLAPAETQTPQQLVQSLTALALGQGEPLVVSLFNLMGLIPLLYLFLLIPDGHGQKLPAWPFGLAAFAVGAFALLPYLILRQPHHNWPTRKPAGWLVRIFDSRWLVLLTAVGIGWFFYNGLTHGDWAAFAAQWHASRFVHVMSLDFVVSTALLPVLIPDDLYRRNSKQIWPLWLAAAVPLVGPIAYLLWRPSLFPREGLD</sequence>
<dbReference type="STRING" id="1183438.GKIL_2822"/>
<gene>
    <name evidence="2" type="ORF">GKIL_2822</name>
</gene>
<evidence type="ECO:0000313" key="3">
    <source>
        <dbReference type="Proteomes" id="UP000017396"/>
    </source>
</evidence>
<dbReference type="PATRIC" id="fig|1183438.3.peg.2783"/>
<evidence type="ECO:0000313" key="2">
    <source>
        <dbReference type="EMBL" id="AGY59068.1"/>
    </source>
</evidence>
<keyword evidence="1" id="KW-0812">Transmembrane</keyword>
<dbReference type="HOGENOM" id="CLU_065697_1_1_3"/>